<dbReference type="InterPro" id="IPR021744">
    <property type="entry name" value="CbiG_N"/>
</dbReference>
<dbReference type="SUPFAM" id="SSF159672">
    <property type="entry name" value="CbiG N-terminal domain-like"/>
    <property type="match status" value="1"/>
</dbReference>
<gene>
    <name evidence="4" type="ORF">V6984_07600</name>
</gene>
<dbReference type="InterPro" id="IPR002750">
    <property type="entry name" value="CobE/GbiG_C"/>
</dbReference>
<dbReference type="Gene3D" id="3.30.420.180">
    <property type="entry name" value="CobE/GbiG C-terminal domain"/>
    <property type="match status" value="1"/>
</dbReference>
<feature type="domain" description="Cobalamin synthesis G N-terminal" evidence="2">
    <location>
        <begin position="81"/>
        <end position="160"/>
    </location>
</feature>
<keyword evidence="4" id="KW-0378">Hydrolase</keyword>
<name>A0ABZ3F1Z6_9FIRM</name>
<proteinExistence type="predicted"/>
<dbReference type="GO" id="GO:0016787">
    <property type="term" value="F:hydrolase activity"/>
    <property type="evidence" value="ECO:0007669"/>
    <property type="project" value="UniProtKB-KW"/>
</dbReference>
<evidence type="ECO:0000259" key="2">
    <source>
        <dbReference type="Pfam" id="PF11760"/>
    </source>
</evidence>
<dbReference type="PANTHER" id="PTHR37477:SF1">
    <property type="entry name" value="COBALT-PRECORRIN-5A HYDROLASE"/>
    <property type="match status" value="1"/>
</dbReference>
<evidence type="ECO:0000259" key="1">
    <source>
        <dbReference type="Pfam" id="PF01890"/>
    </source>
</evidence>
<dbReference type="InterPro" id="IPR052553">
    <property type="entry name" value="CbiG_hydrolase"/>
</dbReference>
<sequence length="376" mass="41741">MSDINDPDCMHRILKQNFEGEKVERKCVSVISFTERGMKLSEEMKDRIKESMHASLYTKWHKYTGEKAEVIFCEESLFSWTQNCFFYKRPVIFIGACGIAVRAIAPFVRDKLQDIPVLVVDEAGQFVIPLLSGHFGGACELAEEIAGIMGMTAVITTATDVNQMFAVDVFARQNHLVICNREGIKEISAAVLAKEKVSFAIDGSYEGRLPKELTLAKPGERNVSVLLSPYEKEEITAVLYLVPRVFVIGIGCRRGKAATEIEAAVDEYLKQTKIRAEAVAGIASIDVKKAEKGLCELSEKYDWNFQTFSKEELESVPGDYKASPFVKSMVGVDNVCERAAMAACKEEAELVLGKQTQNGVTVAIAMRKWSVSFDEA</sequence>
<dbReference type="InterPro" id="IPR036518">
    <property type="entry name" value="CobE/GbiG_C_sf"/>
</dbReference>
<dbReference type="EMBL" id="CP146256">
    <property type="protein sequence ID" value="XAH75613.1"/>
    <property type="molecule type" value="Genomic_DNA"/>
</dbReference>
<dbReference type="InterPro" id="IPR038029">
    <property type="entry name" value="GbiG_N_sf"/>
</dbReference>
<dbReference type="Pfam" id="PF11760">
    <property type="entry name" value="CbiG_N"/>
    <property type="match status" value="1"/>
</dbReference>
<dbReference type="InterPro" id="IPR021745">
    <property type="entry name" value="CbiG_mid"/>
</dbReference>
<accession>A0ABZ3F1Z6</accession>
<keyword evidence="5" id="KW-1185">Reference proteome</keyword>
<dbReference type="Pfam" id="PF11761">
    <property type="entry name" value="CbiG_mid"/>
    <property type="match status" value="1"/>
</dbReference>
<protein>
    <submittedName>
        <fullName evidence="4">Cobalt-precorrin 5A hydrolase</fullName>
    </submittedName>
</protein>
<reference evidence="4 5" key="1">
    <citation type="submission" date="2024-02" db="EMBL/GenBank/DDBJ databases">
        <title>Bacterial strain from lacustrine sediment.</title>
        <authorList>
            <person name="Petit C."/>
            <person name="Fadhlaoui K."/>
        </authorList>
    </citation>
    <scope>NUCLEOTIDE SEQUENCE [LARGE SCALE GENOMIC DNA]</scope>
    <source>
        <strain evidence="4 5">IPX-CK</strain>
    </source>
</reference>
<dbReference type="Proteomes" id="UP001451571">
    <property type="component" value="Chromosome"/>
</dbReference>
<feature type="domain" description="Cobalamin biosynthesis central region" evidence="3">
    <location>
        <begin position="165"/>
        <end position="217"/>
    </location>
</feature>
<organism evidence="4 5">
    <name type="scientific">Kineothrix sedimenti</name>
    <dbReference type="NCBI Taxonomy" id="3123317"/>
    <lineage>
        <taxon>Bacteria</taxon>
        <taxon>Bacillati</taxon>
        <taxon>Bacillota</taxon>
        <taxon>Clostridia</taxon>
        <taxon>Lachnospirales</taxon>
        <taxon>Lachnospiraceae</taxon>
        <taxon>Kineothrix</taxon>
    </lineage>
</organism>
<evidence type="ECO:0000259" key="3">
    <source>
        <dbReference type="Pfam" id="PF11761"/>
    </source>
</evidence>
<evidence type="ECO:0000313" key="4">
    <source>
        <dbReference type="EMBL" id="XAH75613.1"/>
    </source>
</evidence>
<dbReference type="PANTHER" id="PTHR37477">
    <property type="entry name" value="COBALT-PRECORRIN-5A HYDROLASE"/>
    <property type="match status" value="1"/>
</dbReference>
<evidence type="ECO:0000313" key="5">
    <source>
        <dbReference type="Proteomes" id="UP001451571"/>
    </source>
</evidence>
<dbReference type="Pfam" id="PF01890">
    <property type="entry name" value="CbiG_C"/>
    <property type="match status" value="1"/>
</dbReference>
<dbReference type="Gene3D" id="3.40.50.11220">
    <property type="match status" value="1"/>
</dbReference>
<dbReference type="SUPFAM" id="SSF159664">
    <property type="entry name" value="CobE/GbiG C-terminal domain-like"/>
    <property type="match status" value="1"/>
</dbReference>
<dbReference type="RefSeq" id="WP_342759180.1">
    <property type="nucleotide sequence ID" value="NZ_CP146256.1"/>
</dbReference>
<feature type="domain" description="CobE/GbiG C-terminal" evidence="1">
    <location>
        <begin position="247"/>
        <end position="365"/>
    </location>
</feature>